<evidence type="ECO:0000313" key="2">
    <source>
        <dbReference type="EMBL" id="OGZ93951.1"/>
    </source>
</evidence>
<comment type="caution">
    <text evidence="2">The sequence shown here is derived from an EMBL/GenBank/DDBJ whole genome shotgun (WGS) entry which is preliminary data.</text>
</comment>
<gene>
    <name evidence="2" type="ORF">A2633_00720</name>
</gene>
<evidence type="ECO:0000259" key="1">
    <source>
        <dbReference type="Pfam" id="PF07883"/>
    </source>
</evidence>
<dbReference type="SUPFAM" id="SSF51182">
    <property type="entry name" value="RmlC-like cupins"/>
    <property type="match status" value="1"/>
</dbReference>
<evidence type="ECO:0000313" key="3">
    <source>
        <dbReference type="Proteomes" id="UP000177152"/>
    </source>
</evidence>
<dbReference type="Proteomes" id="UP000177152">
    <property type="component" value="Unassembled WGS sequence"/>
</dbReference>
<protein>
    <recommendedName>
        <fullName evidence="1">Cupin type-2 domain-containing protein</fullName>
    </recommendedName>
</protein>
<dbReference type="Pfam" id="PF07883">
    <property type="entry name" value="Cupin_2"/>
    <property type="match status" value="1"/>
</dbReference>
<dbReference type="EMBL" id="MHQC01000046">
    <property type="protein sequence ID" value="OGZ93951.1"/>
    <property type="molecule type" value="Genomic_DNA"/>
</dbReference>
<dbReference type="AlphaFoldDB" id="A0A1G2K5U7"/>
<reference evidence="2 3" key="1">
    <citation type="journal article" date="2016" name="Nat. Commun.">
        <title>Thousands of microbial genomes shed light on interconnected biogeochemical processes in an aquifer system.</title>
        <authorList>
            <person name="Anantharaman K."/>
            <person name="Brown C.T."/>
            <person name="Hug L.A."/>
            <person name="Sharon I."/>
            <person name="Castelle C.J."/>
            <person name="Probst A.J."/>
            <person name="Thomas B.C."/>
            <person name="Singh A."/>
            <person name="Wilkins M.J."/>
            <person name="Karaoz U."/>
            <person name="Brodie E.L."/>
            <person name="Williams K.H."/>
            <person name="Hubbard S.S."/>
            <person name="Banfield J.F."/>
        </authorList>
    </citation>
    <scope>NUCLEOTIDE SEQUENCE [LARGE SCALE GENOMIC DNA]</scope>
</reference>
<dbReference type="Gene3D" id="2.60.120.10">
    <property type="entry name" value="Jelly Rolls"/>
    <property type="match status" value="1"/>
</dbReference>
<dbReference type="InterPro" id="IPR014710">
    <property type="entry name" value="RmlC-like_jellyroll"/>
</dbReference>
<accession>A0A1G2K5U7</accession>
<name>A0A1G2K5U7_9BACT</name>
<proteinExistence type="predicted"/>
<dbReference type="InterPro" id="IPR013096">
    <property type="entry name" value="Cupin_2"/>
</dbReference>
<sequence length="88" mass="10156">MEYKNKERQLKEEGFLRTYVWTDKPNMRYADHTHHAISAHIILKGEMELIVEGKKHILREGDRFDVPANAVHSACMGPEGCSYLVGEK</sequence>
<feature type="domain" description="Cupin type-2" evidence="1">
    <location>
        <begin position="21"/>
        <end position="81"/>
    </location>
</feature>
<dbReference type="InterPro" id="IPR011051">
    <property type="entry name" value="RmlC_Cupin_sf"/>
</dbReference>
<organism evidence="2 3">
    <name type="scientific">Candidatus Sungbacteria bacterium RIFCSPHIGHO2_01_FULL_47_32</name>
    <dbReference type="NCBI Taxonomy" id="1802264"/>
    <lineage>
        <taxon>Bacteria</taxon>
        <taxon>Candidatus Sungiibacteriota</taxon>
    </lineage>
</organism>